<comment type="similarity">
    <text evidence="3">Belongs to the helicase family. RecQ subfamily.</text>
</comment>
<keyword evidence="14" id="KW-0413">Isomerase</keyword>
<dbReference type="Pfam" id="PF14493">
    <property type="entry name" value="HTH_40"/>
    <property type="match status" value="1"/>
</dbReference>
<evidence type="ECO:0000256" key="12">
    <source>
        <dbReference type="ARBA" id="ARBA00023172"/>
    </source>
</evidence>
<dbReference type="PANTHER" id="PTHR13710:SF105">
    <property type="entry name" value="ATP-DEPENDENT DNA HELICASE Q1"/>
    <property type="match status" value="1"/>
</dbReference>
<dbReference type="SMART" id="SM00956">
    <property type="entry name" value="RQC"/>
    <property type="match status" value="1"/>
</dbReference>
<dbReference type="GO" id="GO:0006260">
    <property type="term" value="P:DNA replication"/>
    <property type="evidence" value="ECO:0007669"/>
    <property type="project" value="InterPro"/>
</dbReference>
<dbReference type="InterPro" id="IPR004589">
    <property type="entry name" value="DNA_helicase_ATP-dep_RecQ"/>
</dbReference>
<dbReference type="PANTHER" id="PTHR13710">
    <property type="entry name" value="DNA HELICASE RECQ FAMILY MEMBER"/>
    <property type="match status" value="1"/>
</dbReference>
<evidence type="ECO:0000256" key="15">
    <source>
        <dbReference type="ARBA" id="ARBA00034617"/>
    </source>
</evidence>
<dbReference type="PROSITE" id="PS51194">
    <property type="entry name" value="HELICASE_CTER"/>
    <property type="match status" value="1"/>
</dbReference>
<evidence type="ECO:0000256" key="13">
    <source>
        <dbReference type="ARBA" id="ARBA00023204"/>
    </source>
</evidence>
<proteinExistence type="inferred from homology"/>
<dbReference type="RefSeq" id="WP_171607234.1">
    <property type="nucleotide sequence ID" value="NZ_WHPF01000005.1"/>
</dbReference>
<dbReference type="InterPro" id="IPR018982">
    <property type="entry name" value="RQC_domain"/>
</dbReference>
<dbReference type="GO" id="GO:0009432">
    <property type="term" value="P:SOS response"/>
    <property type="evidence" value="ECO:0007669"/>
    <property type="project" value="UniProtKB-UniRule"/>
</dbReference>
<dbReference type="GO" id="GO:0016787">
    <property type="term" value="F:hydrolase activity"/>
    <property type="evidence" value="ECO:0007669"/>
    <property type="project" value="UniProtKB-KW"/>
</dbReference>
<reference evidence="20" key="1">
    <citation type="submission" date="2019-10" db="EMBL/GenBank/DDBJ databases">
        <title>Draft genome sequence of Panacibacter sp. KCS-6.</title>
        <authorList>
            <person name="Yim K.J."/>
        </authorList>
    </citation>
    <scope>NUCLEOTIDE SEQUENCE</scope>
    <source>
        <strain evidence="20">KCS-6</strain>
    </source>
</reference>
<evidence type="ECO:0000256" key="14">
    <source>
        <dbReference type="ARBA" id="ARBA00023235"/>
    </source>
</evidence>
<feature type="domain" description="Helicase ATP-binding" evidence="18">
    <location>
        <begin position="29"/>
        <end position="199"/>
    </location>
</feature>
<dbReference type="Proteomes" id="UP000598971">
    <property type="component" value="Unassembled WGS sequence"/>
</dbReference>
<dbReference type="GO" id="GO:0005737">
    <property type="term" value="C:cytoplasm"/>
    <property type="evidence" value="ECO:0007669"/>
    <property type="project" value="TreeGrafter"/>
</dbReference>
<dbReference type="InterPro" id="IPR014001">
    <property type="entry name" value="Helicase_ATP-bd"/>
</dbReference>
<dbReference type="SUPFAM" id="SSF47819">
    <property type="entry name" value="HRDC-like"/>
    <property type="match status" value="1"/>
</dbReference>
<dbReference type="GO" id="GO:0009378">
    <property type="term" value="F:four-way junction helicase activity"/>
    <property type="evidence" value="ECO:0007669"/>
    <property type="project" value="TreeGrafter"/>
</dbReference>
<sequence>MSTATANPQLILQSVFGYASFRHNQQAIIEHILNGKDAIVLMPTGGGKSLCYQVPALCLPGVTIVVSPLIALMKDQVDALKVNGIAAAFLNSTQSQSEQVYIMQQLRNNQLKLLYLAPERLLGNEIQFIHFLKEIQVSLFAIDEAHCISQWGHDFRPEYLVLGELKKHFTNIPTLALTATADELTRNDIIDKLQFTQYRLFENSFNRPNIAYYIKPKKNFYTDLRKYLDQHKTDSGIIYCLSRNGTEELAKELIDDGFNAAAYHAGLDKSIREERQEQFLRDDINIMVATIAFGMGINKSNVRFVVHADLPKNIEGYYQETGRAGRDGLNSEAILYYSAGDVLKLKSFAKVEGNENQSKIMLQKLDKMSRLCEIKTCRRKYLLNYFGEEAPDFCGSCDTCLNKPDLKEATIIAQKILSTVARLNQAFGIRYVADILRGSNNEKIRNEHKQLTVYGIGKDLPKEEWLHYIKELLHFGYLQTSDAEYPVLQLTAKSHGVLYQKEKVFLTAPVQVVIAKEPVIYQQHPYEQLLFEALKKLRNSIAHEENVPAYIIFSDSSLLDLATYLPITKSDLPKISGFGAFKIEKYGMPFLNMVQDYCIQQAIPTRIHLKEPKKESKPKTPHINRKPTETMRTTYNLFRQGNAVKDIAAIRGLSLQTIETHLCAYITFGELDINDLVSQKKQLEIKQAIAQYGTSSLRLLKENLPLYHDYGEIKMVITALEKQTL</sequence>
<dbReference type="NCBIfam" id="TIGR01389">
    <property type="entry name" value="recQ"/>
    <property type="match status" value="1"/>
</dbReference>
<dbReference type="NCBIfam" id="TIGR00614">
    <property type="entry name" value="recQ_fam"/>
    <property type="match status" value="1"/>
</dbReference>
<dbReference type="FunFam" id="3.40.50.300:FF:000296">
    <property type="entry name" value="ATP-dependent DNA helicase RecQ"/>
    <property type="match status" value="1"/>
</dbReference>
<keyword evidence="5" id="KW-0547">Nucleotide-binding</keyword>
<comment type="caution">
    <text evidence="20">The sequence shown here is derived from an EMBL/GenBank/DDBJ whole genome shotgun (WGS) entry which is preliminary data.</text>
</comment>
<evidence type="ECO:0000256" key="4">
    <source>
        <dbReference type="ARBA" id="ARBA00022723"/>
    </source>
</evidence>
<dbReference type="Gene3D" id="1.10.150.80">
    <property type="entry name" value="HRDC domain"/>
    <property type="match status" value="1"/>
</dbReference>
<dbReference type="GO" id="GO:0006310">
    <property type="term" value="P:DNA recombination"/>
    <property type="evidence" value="ECO:0007669"/>
    <property type="project" value="UniProtKB-UniRule"/>
</dbReference>
<keyword evidence="7 20" id="KW-0378">Hydrolase</keyword>
<keyword evidence="13" id="KW-0234">DNA repair</keyword>
<evidence type="ECO:0000256" key="16">
    <source>
        <dbReference type="NCBIfam" id="TIGR01389"/>
    </source>
</evidence>
<accession>A0A8J8FCN4</accession>
<dbReference type="FunFam" id="3.40.50.300:FF:000156">
    <property type="entry name" value="ATP-dependent DNA helicase recQ"/>
    <property type="match status" value="1"/>
</dbReference>
<keyword evidence="21" id="KW-1185">Reference proteome</keyword>
<dbReference type="SMART" id="SM00490">
    <property type="entry name" value="HELICc"/>
    <property type="match status" value="1"/>
</dbReference>
<dbReference type="InterPro" id="IPR010997">
    <property type="entry name" value="HRDC-like_sf"/>
</dbReference>
<dbReference type="InterPro" id="IPR011545">
    <property type="entry name" value="DEAD/DEAH_box_helicase_dom"/>
</dbReference>
<evidence type="ECO:0000256" key="2">
    <source>
        <dbReference type="ARBA" id="ARBA00001947"/>
    </source>
</evidence>
<dbReference type="Pfam" id="PF00570">
    <property type="entry name" value="HRDC"/>
    <property type="match status" value="1"/>
</dbReference>
<dbReference type="InterPro" id="IPR002121">
    <property type="entry name" value="HRDC_dom"/>
</dbReference>
<dbReference type="Pfam" id="PF00270">
    <property type="entry name" value="DEAD"/>
    <property type="match status" value="1"/>
</dbReference>
<evidence type="ECO:0000259" key="18">
    <source>
        <dbReference type="PROSITE" id="PS51192"/>
    </source>
</evidence>
<dbReference type="PROSITE" id="PS51192">
    <property type="entry name" value="HELICASE_ATP_BIND_1"/>
    <property type="match status" value="1"/>
</dbReference>
<keyword evidence="11" id="KW-0238">DNA-binding</keyword>
<dbReference type="GO" id="GO:0043138">
    <property type="term" value="F:3'-5' DNA helicase activity"/>
    <property type="evidence" value="ECO:0007669"/>
    <property type="project" value="UniProtKB-EC"/>
</dbReference>
<dbReference type="InterPro" id="IPR027417">
    <property type="entry name" value="P-loop_NTPase"/>
</dbReference>
<keyword evidence="10" id="KW-0067">ATP-binding</keyword>
<dbReference type="Pfam" id="PF00271">
    <property type="entry name" value="Helicase_C"/>
    <property type="match status" value="1"/>
</dbReference>
<dbReference type="GO" id="GO:0003677">
    <property type="term" value="F:DNA binding"/>
    <property type="evidence" value="ECO:0007669"/>
    <property type="project" value="UniProtKB-KW"/>
</dbReference>
<dbReference type="PROSITE" id="PS50967">
    <property type="entry name" value="HRDC"/>
    <property type="match status" value="1"/>
</dbReference>
<dbReference type="GO" id="GO:0005524">
    <property type="term" value="F:ATP binding"/>
    <property type="evidence" value="ECO:0007669"/>
    <property type="project" value="UniProtKB-KW"/>
</dbReference>
<dbReference type="Pfam" id="PF09382">
    <property type="entry name" value="RQC"/>
    <property type="match status" value="1"/>
</dbReference>
<dbReference type="GO" id="GO:0046872">
    <property type="term" value="F:metal ion binding"/>
    <property type="evidence" value="ECO:0007669"/>
    <property type="project" value="UniProtKB-KW"/>
</dbReference>
<comment type="cofactor">
    <cofactor evidence="2">
        <name>Zn(2+)</name>
        <dbReference type="ChEBI" id="CHEBI:29105"/>
    </cofactor>
</comment>
<keyword evidence="9" id="KW-0862">Zinc</keyword>
<dbReference type="Gene3D" id="3.40.50.300">
    <property type="entry name" value="P-loop containing nucleotide triphosphate hydrolases"/>
    <property type="match status" value="2"/>
</dbReference>
<dbReference type="InterPro" id="IPR006293">
    <property type="entry name" value="DNA_helicase_ATP-dep_RecQ_bac"/>
</dbReference>
<dbReference type="InterPro" id="IPR029491">
    <property type="entry name" value="Helicase_HTH"/>
</dbReference>
<dbReference type="Gene3D" id="1.10.10.10">
    <property type="entry name" value="Winged helix-like DNA-binding domain superfamily/Winged helix DNA-binding domain"/>
    <property type="match status" value="1"/>
</dbReference>
<evidence type="ECO:0000256" key="7">
    <source>
        <dbReference type="ARBA" id="ARBA00022801"/>
    </source>
</evidence>
<dbReference type="SMART" id="SM00487">
    <property type="entry name" value="DEXDc"/>
    <property type="match status" value="1"/>
</dbReference>
<evidence type="ECO:0000256" key="6">
    <source>
        <dbReference type="ARBA" id="ARBA00022763"/>
    </source>
</evidence>
<dbReference type="CDD" id="cd18794">
    <property type="entry name" value="SF2_C_RecQ"/>
    <property type="match status" value="1"/>
</dbReference>
<name>A0A8J8FCN4_9BACT</name>
<gene>
    <name evidence="20" type="primary">recQ</name>
    <name evidence="20" type="ORF">GD597_07510</name>
</gene>
<dbReference type="InterPro" id="IPR044876">
    <property type="entry name" value="HRDC_dom_sf"/>
</dbReference>
<dbReference type="CDD" id="cd17920">
    <property type="entry name" value="DEXHc_RecQ"/>
    <property type="match status" value="1"/>
</dbReference>
<keyword evidence="8 20" id="KW-0347">Helicase</keyword>
<evidence type="ECO:0000256" key="1">
    <source>
        <dbReference type="ARBA" id="ARBA00001946"/>
    </source>
</evidence>
<evidence type="ECO:0000259" key="17">
    <source>
        <dbReference type="PROSITE" id="PS50967"/>
    </source>
</evidence>
<dbReference type="EC" id="5.6.2.4" evidence="16"/>
<dbReference type="AlphaFoldDB" id="A0A8J8FCN4"/>
<evidence type="ECO:0000313" key="20">
    <source>
        <dbReference type="EMBL" id="NNV55300.1"/>
    </source>
</evidence>
<evidence type="ECO:0000256" key="10">
    <source>
        <dbReference type="ARBA" id="ARBA00022840"/>
    </source>
</evidence>
<dbReference type="InterPro" id="IPR001650">
    <property type="entry name" value="Helicase_C-like"/>
</dbReference>
<dbReference type="Pfam" id="PF16124">
    <property type="entry name" value="RecQ_Zn_bind"/>
    <property type="match status" value="1"/>
</dbReference>
<dbReference type="GO" id="GO:0006281">
    <property type="term" value="P:DNA repair"/>
    <property type="evidence" value="ECO:0007669"/>
    <property type="project" value="UniProtKB-KW"/>
</dbReference>
<keyword evidence="6" id="KW-0227">DNA damage</keyword>
<evidence type="ECO:0000256" key="11">
    <source>
        <dbReference type="ARBA" id="ARBA00023125"/>
    </source>
</evidence>
<comment type="cofactor">
    <cofactor evidence="1">
        <name>Mg(2+)</name>
        <dbReference type="ChEBI" id="CHEBI:18420"/>
    </cofactor>
</comment>
<evidence type="ECO:0000256" key="9">
    <source>
        <dbReference type="ARBA" id="ARBA00022833"/>
    </source>
</evidence>
<keyword evidence="12" id="KW-0233">DNA recombination</keyword>
<evidence type="ECO:0000256" key="8">
    <source>
        <dbReference type="ARBA" id="ARBA00022806"/>
    </source>
</evidence>
<evidence type="ECO:0000256" key="5">
    <source>
        <dbReference type="ARBA" id="ARBA00022741"/>
    </source>
</evidence>
<dbReference type="SUPFAM" id="SSF52540">
    <property type="entry name" value="P-loop containing nucleoside triphosphate hydrolases"/>
    <property type="match status" value="2"/>
</dbReference>
<feature type="domain" description="HRDC" evidence="17">
    <location>
        <begin position="524"/>
        <end position="604"/>
    </location>
</feature>
<evidence type="ECO:0000313" key="21">
    <source>
        <dbReference type="Proteomes" id="UP000598971"/>
    </source>
</evidence>
<evidence type="ECO:0000256" key="3">
    <source>
        <dbReference type="ARBA" id="ARBA00005446"/>
    </source>
</evidence>
<dbReference type="SMART" id="SM00341">
    <property type="entry name" value="HRDC"/>
    <property type="match status" value="1"/>
</dbReference>
<keyword evidence="4" id="KW-0479">Metal-binding</keyword>
<dbReference type="GO" id="GO:0030894">
    <property type="term" value="C:replisome"/>
    <property type="evidence" value="ECO:0007669"/>
    <property type="project" value="TreeGrafter"/>
</dbReference>
<protein>
    <recommendedName>
        <fullName evidence="16">DNA helicase RecQ</fullName>
        <ecNumber evidence="16">5.6.2.4</ecNumber>
    </recommendedName>
</protein>
<evidence type="ECO:0000259" key="19">
    <source>
        <dbReference type="PROSITE" id="PS51194"/>
    </source>
</evidence>
<dbReference type="InterPro" id="IPR032284">
    <property type="entry name" value="RecQ_Zn-bd"/>
</dbReference>
<comment type="catalytic activity">
    <reaction evidence="15">
        <text>Couples ATP hydrolysis with the unwinding of duplex DNA by translocating in the 3'-5' direction.</text>
        <dbReference type="EC" id="5.6.2.4"/>
    </reaction>
</comment>
<dbReference type="EMBL" id="WHPF01000005">
    <property type="protein sequence ID" value="NNV55300.1"/>
    <property type="molecule type" value="Genomic_DNA"/>
</dbReference>
<dbReference type="InterPro" id="IPR036388">
    <property type="entry name" value="WH-like_DNA-bd_sf"/>
</dbReference>
<dbReference type="GO" id="GO:0043590">
    <property type="term" value="C:bacterial nucleoid"/>
    <property type="evidence" value="ECO:0007669"/>
    <property type="project" value="TreeGrafter"/>
</dbReference>
<feature type="domain" description="Helicase C-terminal" evidence="19">
    <location>
        <begin position="223"/>
        <end position="368"/>
    </location>
</feature>
<organism evidence="20 21">
    <name type="scientific">Limnovirga soli</name>
    <dbReference type="NCBI Taxonomy" id="2656915"/>
    <lineage>
        <taxon>Bacteria</taxon>
        <taxon>Pseudomonadati</taxon>
        <taxon>Bacteroidota</taxon>
        <taxon>Chitinophagia</taxon>
        <taxon>Chitinophagales</taxon>
        <taxon>Chitinophagaceae</taxon>
        <taxon>Limnovirga</taxon>
    </lineage>
</organism>